<dbReference type="Proteomes" id="UP000729402">
    <property type="component" value="Unassembled WGS sequence"/>
</dbReference>
<accession>A0A8J5SQV8</accession>
<reference evidence="2" key="1">
    <citation type="journal article" date="2021" name="bioRxiv">
        <title>Whole Genome Assembly and Annotation of Northern Wild Rice, Zizania palustris L., Supports a Whole Genome Duplication in the Zizania Genus.</title>
        <authorList>
            <person name="Haas M."/>
            <person name="Kono T."/>
            <person name="Macchietto M."/>
            <person name="Millas R."/>
            <person name="McGilp L."/>
            <person name="Shao M."/>
            <person name="Duquette J."/>
            <person name="Hirsch C.N."/>
            <person name="Kimball J."/>
        </authorList>
    </citation>
    <scope>NUCLEOTIDE SEQUENCE</scope>
    <source>
        <tissue evidence="2">Fresh leaf tissue</tissue>
    </source>
</reference>
<reference evidence="2" key="2">
    <citation type="submission" date="2021-02" db="EMBL/GenBank/DDBJ databases">
        <authorList>
            <person name="Kimball J.A."/>
            <person name="Haas M.W."/>
            <person name="Macchietto M."/>
            <person name="Kono T."/>
            <person name="Duquette J."/>
            <person name="Shao M."/>
        </authorList>
    </citation>
    <scope>NUCLEOTIDE SEQUENCE</scope>
    <source>
        <tissue evidence="2">Fresh leaf tissue</tissue>
    </source>
</reference>
<proteinExistence type="predicted"/>
<evidence type="ECO:0000313" key="3">
    <source>
        <dbReference type="Proteomes" id="UP000729402"/>
    </source>
</evidence>
<sequence length="126" mass="13297">MTGLTRRTLPPCNQEIICLNPRRARDDHSDNWSCNVVPTTHDNLGEDGLSYDASACGGGGTGSRRLCVLGWESPENDTGSLGSAMSGGRRGTLDSSVGDINRSVMANTTPVTAQIDEWLGVADNGM</sequence>
<keyword evidence="3" id="KW-1185">Reference proteome</keyword>
<dbReference type="AlphaFoldDB" id="A0A8J5SQV8"/>
<evidence type="ECO:0000256" key="1">
    <source>
        <dbReference type="SAM" id="MobiDB-lite"/>
    </source>
</evidence>
<gene>
    <name evidence="2" type="ORF">GUJ93_ZPchr0004g39624</name>
</gene>
<feature type="region of interest" description="Disordered" evidence="1">
    <location>
        <begin position="76"/>
        <end position="96"/>
    </location>
</feature>
<comment type="caution">
    <text evidence="2">The sequence shown here is derived from an EMBL/GenBank/DDBJ whole genome shotgun (WGS) entry which is preliminary data.</text>
</comment>
<evidence type="ECO:0000313" key="2">
    <source>
        <dbReference type="EMBL" id="KAG8065395.1"/>
    </source>
</evidence>
<name>A0A8J5SQV8_ZIZPA</name>
<protein>
    <submittedName>
        <fullName evidence="2">Uncharacterized protein</fullName>
    </submittedName>
</protein>
<organism evidence="2 3">
    <name type="scientific">Zizania palustris</name>
    <name type="common">Northern wild rice</name>
    <dbReference type="NCBI Taxonomy" id="103762"/>
    <lineage>
        <taxon>Eukaryota</taxon>
        <taxon>Viridiplantae</taxon>
        <taxon>Streptophyta</taxon>
        <taxon>Embryophyta</taxon>
        <taxon>Tracheophyta</taxon>
        <taxon>Spermatophyta</taxon>
        <taxon>Magnoliopsida</taxon>
        <taxon>Liliopsida</taxon>
        <taxon>Poales</taxon>
        <taxon>Poaceae</taxon>
        <taxon>BOP clade</taxon>
        <taxon>Oryzoideae</taxon>
        <taxon>Oryzeae</taxon>
        <taxon>Zizaniinae</taxon>
        <taxon>Zizania</taxon>
    </lineage>
</organism>
<dbReference type="EMBL" id="JAAALK010000285">
    <property type="protein sequence ID" value="KAG8065395.1"/>
    <property type="molecule type" value="Genomic_DNA"/>
</dbReference>